<sequence>MGNYIEKGFTTPWFKGVDEAKGKEPLSEAHAGQAGVHEGVRALAGKPTTYQDAVELTRRGEECQAYSLVQASSPTPCLAYLALGLSINGGQTSWDHF</sequence>
<name>A0A9R1WK46_LACSA</name>
<dbReference type="EMBL" id="NBSK02000001">
    <property type="protein sequence ID" value="KAJ0228247.1"/>
    <property type="molecule type" value="Genomic_DNA"/>
</dbReference>
<dbReference type="Proteomes" id="UP000235145">
    <property type="component" value="Unassembled WGS sequence"/>
</dbReference>
<organism evidence="1 2">
    <name type="scientific">Lactuca sativa</name>
    <name type="common">Garden lettuce</name>
    <dbReference type="NCBI Taxonomy" id="4236"/>
    <lineage>
        <taxon>Eukaryota</taxon>
        <taxon>Viridiplantae</taxon>
        <taxon>Streptophyta</taxon>
        <taxon>Embryophyta</taxon>
        <taxon>Tracheophyta</taxon>
        <taxon>Spermatophyta</taxon>
        <taxon>Magnoliopsida</taxon>
        <taxon>eudicotyledons</taxon>
        <taxon>Gunneridae</taxon>
        <taxon>Pentapetalae</taxon>
        <taxon>asterids</taxon>
        <taxon>campanulids</taxon>
        <taxon>Asterales</taxon>
        <taxon>Asteraceae</taxon>
        <taxon>Cichorioideae</taxon>
        <taxon>Cichorieae</taxon>
        <taxon>Lactucinae</taxon>
        <taxon>Lactuca</taxon>
    </lineage>
</organism>
<accession>A0A9R1WK46</accession>
<keyword evidence="2" id="KW-1185">Reference proteome</keyword>
<reference evidence="1 2" key="1">
    <citation type="journal article" date="2017" name="Nat. Commun.">
        <title>Genome assembly with in vitro proximity ligation data and whole-genome triplication in lettuce.</title>
        <authorList>
            <person name="Reyes-Chin-Wo S."/>
            <person name="Wang Z."/>
            <person name="Yang X."/>
            <person name="Kozik A."/>
            <person name="Arikit S."/>
            <person name="Song C."/>
            <person name="Xia L."/>
            <person name="Froenicke L."/>
            <person name="Lavelle D.O."/>
            <person name="Truco M.J."/>
            <person name="Xia R."/>
            <person name="Zhu S."/>
            <person name="Xu C."/>
            <person name="Xu H."/>
            <person name="Xu X."/>
            <person name="Cox K."/>
            <person name="Korf I."/>
            <person name="Meyers B.C."/>
            <person name="Michelmore R.W."/>
        </authorList>
    </citation>
    <scope>NUCLEOTIDE SEQUENCE [LARGE SCALE GENOMIC DNA]</scope>
    <source>
        <strain evidence="2">cv. Salinas</strain>
        <tissue evidence="1">Seedlings</tissue>
    </source>
</reference>
<gene>
    <name evidence="1" type="ORF">LSAT_V11C100041230</name>
</gene>
<evidence type="ECO:0000313" key="1">
    <source>
        <dbReference type="EMBL" id="KAJ0228247.1"/>
    </source>
</evidence>
<proteinExistence type="predicted"/>
<protein>
    <submittedName>
        <fullName evidence="1">Uncharacterized protein</fullName>
    </submittedName>
</protein>
<dbReference type="AlphaFoldDB" id="A0A9R1WK46"/>
<comment type="caution">
    <text evidence="1">The sequence shown here is derived from an EMBL/GenBank/DDBJ whole genome shotgun (WGS) entry which is preliminary data.</text>
</comment>
<evidence type="ECO:0000313" key="2">
    <source>
        <dbReference type="Proteomes" id="UP000235145"/>
    </source>
</evidence>